<gene>
    <name evidence="1" type="ORF">GbCGDNIH9_1566</name>
</gene>
<evidence type="ECO:0000313" key="2">
    <source>
        <dbReference type="Proteomes" id="UP000182373"/>
    </source>
</evidence>
<accession>A0AAC9KAM6</accession>
<proteinExistence type="predicted"/>
<dbReference type="AlphaFoldDB" id="A0AAC9KAM6"/>
<evidence type="ECO:0000313" key="1">
    <source>
        <dbReference type="EMBL" id="APH54852.1"/>
    </source>
</evidence>
<reference evidence="2" key="1">
    <citation type="submission" date="2016-11" db="EMBL/GenBank/DDBJ databases">
        <title>Comparative genomic and phenotypic analysis of Granulibacter bethesdensis clinical isolates from patients with chronic granulomatous disease.</title>
        <authorList>
            <person name="Zarember K.A."/>
            <person name="Porcella S.F."/>
            <person name="Chu J."/>
            <person name="Ding L."/>
            <person name="Dahlstrom E."/>
            <person name="Barbian K."/>
            <person name="Martens C."/>
            <person name="Sykora L."/>
            <person name="Kramer S."/>
            <person name="Pettinato A.M."/>
            <person name="Hong H."/>
            <person name="Wald G."/>
            <person name="Berg L.J."/>
            <person name="Rogge L.S."/>
            <person name="Greenberg D.E."/>
            <person name="Falcone E.L."/>
            <person name="Neves J.F."/>
            <person name="Simoes M.J."/>
            <person name="Casal M."/>
            <person name="Rodriguez-Lopez F.C."/>
            <person name="Zelazny A."/>
            <person name="Gallin J.I."/>
            <person name="Holland S.M."/>
        </authorList>
    </citation>
    <scope>NUCLEOTIDE SEQUENCE [LARGE SCALE GENOMIC DNA]</scope>
    <source>
        <strain evidence="2">NIH9.1</strain>
    </source>
</reference>
<organism evidence="1 2">
    <name type="scientific">Granulibacter bethesdensis</name>
    <dbReference type="NCBI Taxonomy" id="364410"/>
    <lineage>
        <taxon>Bacteria</taxon>
        <taxon>Pseudomonadati</taxon>
        <taxon>Pseudomonadota</taxon>
        <taxon>Alphaproteobacteria</taxon>
        <taxon>Acetobacterales</taxon>
        <taxon>Acetobacteraceae</taxon>
        <taxon>Granulibacter</taxon>
    </lineage>
</organism>
<dbReference type="Proteomes" id="UP000182373">
    <property type="component" value="Chromosome"/>
</dbReference>
<protein>
    <submittedName>
        <fullName evidence="1">Phage-related protein</fullName>
    </submittedName>
</protein>
<name>A0AAC9KAM6_9PROT</name>
<dbReference type="EMBL" id="CP018191">
    <property type="protein sequence ID" value="APH54852.1"/>
    <property type="molecule type" value="Genomic_DNA"/>
</dbReference>
<dbReference type="Pfam" id="PF10934">
    <property type="entry name" value="Sheath_initiator"/>
    <property type="match status" value="1"/>
</dbReference>
<dbReference type="InterPro" id="IPR020288">
    <property type="entry name" value="Sheath_initiator"/>
</dbReference>
<sequence length="129" mass="14110">MKGFSMGYDILLSNATRDVVLTNGDLILSDGLARVRQEIGITLRAWRGEWFLDLDFGIPYLQNVLVKEPQRVVLQSIFAAAITSVPDVEAIESLTATLDRPSRTLSIVFSARTRFGMVSDIIPLGIGGA</sequence>